<dbReference type="EMBL" id="MSFO01000001">
    <property type="protein sequence ID" value="PLB54908.1"/>
    <property type="molecule type" value="Genomic_DNA"/>
</dbReference>
<reference evidence="4 5" key="1">
    <citation type="submission" date="2016-12" db="EMBL/GenBank/DDBJ databases">
        <title>The genomes of Aspergillus section Nigri reveals drivers in fungal speciation.</title>
        <authorList>
            <consortium name="DOE Joint Genome Institute"/>
            <person name="Vesth T.C."/>
            <person name="Nybo J."/>
            <person name="Theobald S."/>
            <person name="Brandl J."/>
            <person name="Frisvad J.C."/>
            <person name="Nielsen K.F."/>
            <person name="Lyhne E.K."/>
            <person name="Kogle M.E."/>
            <person name="Kuo A."/>
            <person name="Riley R."/>
            <person name="Clum A."/>
            <person name="Nolan M."/>
            <person name="Lipzen A."/>
            <person name="Salamov A."/>
            <person name="Henrissat B."/>
            <person name="Wiebenga A."/>
            <person name="De Vries R.P."/>
            <person name="Grigoriev I.V."/>
            <person name="Mortensen U.H."/>
            <person name="Andersen M.R."/>
            <person name="Baker S.E."/>
        </authorList>
    </citation>
    <scope>NUCLEOTIDE SEQUENCE [LARGE SCALE GENOMIC DNA]</scope>
    <source>
        <strain evidence="4 5">IBT 23096</strain>
    </source>
</reference>
<dbReference type="SFLD" id="SFLDS00036">
    <property type="entry name" value="Aromatic_Prenyltransferase"/>
    <property type="match status" value="1"/>
</dbReference>
<dbReference type="GO" id="GO:0009820">
    <property type="term" value="P:alkaloid metabolic process"/>
    <property type="evidence" value="ECO:0007669"/>
    <property type="project" value="InterPro"/>
</dbReference>
<dbReference type="OrthoDB" id="5392033at2759"/>
<dbReference type="RefSeq" id="XP_024710210.1">
    <property type="nucleotide sequence ID" value="XM_024854298.1"/>
</dbReference>
<protein>
    <recommendedName>
        <fullName evidence="6">Aromatic prenyltransferase</fullName>
    </recommendedName>
</protein>
<evidence type="ECO:0000313" key="4">
    <source>
        <dbReference type="EMBL" id="PLB54908.1"/>
    </source>
</evidence>
<comment type="caution">
    <text evidence="4">The sequence shown here is derived from an EMBL/GenBank/DDBJ whole genome shotgun (WGS) entry which is preliminary data.</text>
</comment>
<dbReference type="GeneID" id="36562004"/>
<sequence>MPEPTVKGLVSPFQLPVSASLDESEWGSILQPYLKNALVSQGQYTGHEISRHLDFFCDYVVRWLGPGPMYDSGTVKAQFPSSLTNDHTPFELSLCWKSNKQKGRPVVRYVTDVIPPNLEASRMAAFEAALTVIGTLEQASIRCASDGLDLRIFPKLWTKATKEMIEFEHQAHGSTACSRCSPSGVFVAFDLVASEAFGKLYWLFPVCLTTSEVCQGIMRTLRSCIEAEPGFSTVVSSWTKVQQYISQYPGVLQPRMLSIDTTRYPQWRVKVYVRCIFHNTNRFEYLEPHLTLGGAISPPESFQETCRSSWTSLTSQDRDDVPGIGPKYCLLMYDLPAGAMQKMSAKLYVMCQEIPRVDSFIARCLYDSCTVLQSAEIIKEMSQSSDPTAYICEIGLAPRDIDTEVSIYCSPSYSAQWSWRDKIEANGYMKKKRRVIPRKSE</sequence>
<name>A0A2I2GPV5_9EURO</name>
<keyword evidence="3" id="KW-0808">Transferase</keyword>
<dbReference type="InterPro" id="IPR017795">
    <property type="entry name" value="ABBA_NscD-like"/>
</dbReference>
<dbReference type="InterPro" id="IPR033964">
    <property type="entry name" value="ABBA"/>
</dbReference>
<gene>
    <name evidence="4" type="ORF">P170DRAFT_505554</name>
</gene>
<proteinExistence type="inferred from homology"/>
<keyword evidence="5" id="KW-1185">Reference proteome</keyword>
<dbReference type="PANTHER" id="PTHR40627:SF4">
    <property type="entry name" value="PRENYLTRANSFERASE ASQH1-RELATED"/>
    <property type="match status" value="1"/>
</dbReference>
<comment type="similarity">
    <text evidence="2">Belongs to the tryptophan dimethylallyltransferase family.</text>
</comment>
<dbReference type="PANTHER" id="PTHR40627">
    <property type="entry name" value="INDOLE PRENYLTRANSFERASE TDIB-RELATED"/>
    <property type="match status" value="1"/>
</dbReference>
<evidence type="ECO:0000256" key="1">
    <source>
        <dbReference type="ARBA" id="ARBA00005179"/>
    </source>
</evidence>
<comment type="pathway">
    <text evidence="1">Secondary metabolite biosynthesis.</text>
</comment>
<organism evidence="4 5">
    <name type="scientific">Aspergillus steynii IBT 23096</name>
    <dbReference type="NCBI Taxonomy" id="1392250"/>
    <lineage>
        <taxon>Eukaryota</taxon>
        <taxon>Fungi</taxon>
        <taxon>Dikarya</taxon>
        <taxon>Ascomycota</taxon>
        <taxon>Pezizomycotina</taxon>
        <taxon>Eurotiomycetes</taxon>
        <taxon>Eurotiomycetidae</taxon>
        <taxon>Eurotiales</taxon>
        <taxon>Aspergillaceae</taxon>
        <taxon>Aspergillus</taxon>
        <taxon>Aspergillus subgen. Circumdati</taxon>
    </lineage>
</organism>
<dbReference type="AlphaFoldDB" id="A0A2I2GPV5"/>
<dbReference type="VEuPathDB" id="FungiDB:P170DRAFT_505554"/>
<evidence type="ECO:0008006" key="6">
    <source>
        <dbReference type="Google" id="ProtNLM"/>
    </source>
</evidence>
<dbReference type="GO" id="GO:0016765">
    <property type="term" value="F:transferase activity, transferring alkyl or aryl (other than methyl) groups"/>
    <property type="evidence" value="ECO:0007669"/>
    <property type="project" value="InterPro"/>
</dbReference>
<dbReference type="Proteomes" id="UP000234275">
    <property type="component" value="Unassembled WGS sequence"/>
</dbReference>
<evidence type="ECO:0000256" key="2">
    <source>
        <dbReference type="ARBA" id="ARBA00010209"/>
    </source>
</evidence>
<dbReference type="Pfam" id="PF11991">
    <property type="entry name" value="Trp_DMAT"/>
    <property type="match status" value="1"/>
</dbReference>
<evidence type="ECO:0000256" key="3">
    <source>
        <dbReference type="ARBA" id="ARBA00022679"/>
    </source>
</evidence>
<evidence type="ECO:0000313" key="5">
    <source>
        <dbReference type="Proteomes" id="UP000234275"/>
    </source>
</evidence>
<accession>A0A2I2GPV5</accession>